<proteinExistence type="predicted"/>
<keyword evidence="3" id="KW-1185">Reference proteome</keyword>
<feature type="transmembrane region" description="Helical" evidence="1">
    <location>
        <begin position="125"/>
        <end position="145"/>
    </location>
</feature>
<sequence length="195" mass="23230">MIEDELIKIWQTSSNQERIKFEKSKLMIELQSSLKRLDRWWNYIELSETILAVFGVLLSTFLLFKIPFILTKIALALMIICAVYLIIKYRGIKKFQPSDLENNYLNYLKKNREYLHAQKKFLKTYFYWGILPVYPIMLLFTISVWEKVPVHLIVIINVATIGMGIYGYFLNKKRIKREITPRIGRVNELISEIEE</sequence>
<dbReference type="Proteomes" id="UP000237640">
    <property type="component" value="Unassembled WGS sequence"/>
</dbReference>
<organism evidence="2 3">
    <name type="scientific">Flagellimonas meridianipacifica</name>
    <dbReference type="NCBI Taxonomy" id="1080225"/>
    <lineage>
        <taxon>Bacteria</taxon>
        <taxon>Pseudomonadati</taxon>
        <taxon>Bacteroidota</taxon>
        <taxon>Flavobacteriia</taxon>
        <taxon>Flavobacteriales</taxon>
        <taxon>Flavobacteriaceae</taxon>
        <taxon>Flagellimonas</taxon>
    </lineage>
</organism>
<keyword evidence="1" id="KW-0812">Transmembrane</keyword>
<dbReference type="AlphaFoldDB" id="A0A2T0M8Y6"/>
<name>A0A2T0M8Y6_9FLAO</name>
<keyword evidence="1" id="KW-0472">Membrane</keyword>
<dbReference type="EMBL" id="PVYX01000002">
    <property type="protein sequence ID" value="PRX53964.1"/>
    <property type="molecule type" value="Genomic_DNA"/>
</dbReference>
<feature type="transmembrane region" description="Helical" evidence="1">
    <location>
        <begin position="151"/>
        <end position="170"/>
    </location>
</feature>
<feature type="transmembrane region" description="Helical" evidence="1">
    <location>
        <begin position="40"/>
        <end position="63"/>
    </location>
</feature>
<dbReference type="RefSeq" id="WP_106145288.1">
    <property type="nucleotide sequence ID" value="NZ_PVYX01000002.1"/>
</dbReference>
<evidence type="ECO:0000313" key="2">
    <source>
        <dbReference type="EMBL" id="PRX53964.1"/>
    </source>
</evidence>
<comment type="caution">
    <text evidence="2">The sequence shown here is derived from an EMBL/GenBank/DDBJ whole genome shotgun (WGS) entry which is preliminary data.</text>
</comment>
<feature type="transmembrane region" description="Helical" evidence="1">
    <location>
        <begin position="69"/>
        <end position="87"/>
    </location>
</feature>
<reference evidence="2 3" key="1">
    <citation type="submission" date="2018-03" db="EMBL/GenBank/DDBJ databases">
        <title>Genomic Encyclopedia of Archaeal and Bacterial Type Strains, Phase II (KMG-II): from individual species to whole genera.</title>
        <authorList>
            <person name="Goeker M."/>
        </authorList>
    </citation>
    <scope>NUCLEOTIDE SEQUENCE [LARGE SCALE GENOMIC DNA]</scope>
    <source>
        <strain evidence="2 3">DSM 25027</strain>
    </source>
</reference>
<keyword evidence="1" id="KW-1133">Transmembrane helix</keyword>
<gene>
    <name evidence="2" type="ORF">CLV81_2357</name>
</gene>
<evidence type="ECO:0000256" key="1">
    <source>
        <dbReference type="SAM" id="Phobius"/>
    </source>
</evidence>
<dbReference type="OrthoDB" id="1441218at2"/>
<evidence type="ECO:0000313" key="3">
    <source>
        <dbReference type="Proteomes" id="UP000237640"/>
    </source>
</evidence>
<protein>
    <submittedName>
        <fullName evidence="2">Uncharacterized protein</fullName>
    </submittedName>
</protein>
<accession>A0A2T0M8Y6</accession>